<keyword evidence="11" id="KW-1185">Reference proteome</keyword>
<feature type="region of interest" description="Disordered" evidence="8">
    <location>
        <begin position="466"/>
        <end position="557"/>
    </location>
</feature>
<protein>
    <submittedName>
        <fullName evidence="10">Cytoskeleton-associated protein, Gly-rich domain protein</fullName>
    </submittedName>
</protein>
<feature type="compositionally biased region" description="Polar residues" evidence="8">
    <location>
        <begin position="491"/>
        <end position="501"/>
    </location>
</feature>
<keyword evidence="3" id="KW-0493">Microtubule</keyword>
<name>A0A167YXJ3_9EURO</name>
<dbReference type="GO" id="GO:0005874">
    <property type="term" value="C:microtubule"/>
    <property type="evidence" value="ECO:0007669"/>
    <property type="project" value="UniProtKB-KW"/>
</dbReference>
<evidence type="ECO:0000256" key="1">
    <source>
        <dbReference type="ARBA" id="ARBA00004245"/>
    </source>
</evidence>
<evidence type="ECO:0000256" key="8">
    <source>
        <dbReference type="SAM" id="MobiDB-lite"/>
    </source>
</evidence>
<dbReference type="PANTHER" id="PTHR18916:SF83">
    <property type="entry name" value="TIP ELONGATION PROTEIN 1"/>
    <property type="match status" value="1"/>
</dbReference>
<keyword evidence="6" id="KW-0206">Cytoskeleton</keyword>
<keyword evidence="2" id="KW-0963">Cytoplasm</keyword>
<dbReference type="InterPro" id="IPR036859">
    <property type="entry name" value="CAP-Gly_dom_sf"/>
</dbReference>
<keyword evidence="5 7" id="KW-0175">Coiled coil</keyword>
<evidence type="ECO:0000256" key="3">
    <source>
        <dbReference type="ARBA" id="ARBA00022701"/>
    </source>
</evidence>
<feature type="region of interest" description="Disordered" evidence="8">
    <location>
        <begin position="82"/>
        <end position="215"/>
    </location>
</feature>
<organism evidence="10 11">
    <name type="scientific">Ascosphaera apis ARSEF 7405</name>
    <dbReference type="NCBI Taxonomy" id="392613"/>
    <lineage>
        <taxon>Eukaryota</taxon>
        <taxon>Fungi</taxon>
        <taxon>Dikarya</taxon>
        <taxon>Ascomycota</taxon>
        <taxon>Pezizomycotina</taxon>
        <taxon>Eurotiomycetes</taxon>
        <taxon>Eurotiomycetidae</taxon>
        <taxon>Onygenales</taxon>
        <taxon>Ascosphaeraceae</taxon>
        <taxon>Ascosphaera</taxon>
    </lineage>
</organism>
<feature type="compositionally biased region" description="Pro residues" evidence="8">
    <location>
        <begin position="176"/>
        <end position="188"/>
    </location>
</feature>
<feature type="domain" description="CAP-Gly" evidence="9">
    <location>
        <begin position="25"/>
        <end position="71"/>
    </location>
</feature>
<evidence type="ECO:0000256" key="7">
    <source>
        <dbReference type="SAM" id="Coils"/>
    </source>
</evidence>
<evidence type="ECO:0000256" key="5">
    <source>
        <dbReference type="ARBA" id="ARBA00023054"/>
    </source>
</evidence>
<sequence length="715" mass="77622">MGDNIQVGDAVRLPGGMHGTVRFVGAVDGKPGRFAGIELDSMFAGKGRNNGDFNGRQYFETSSSLSGLFAPLNGSKLITKMTPTPTSTPVKTSFSRPPGQGLTPPSAIGPNMRRTSMNRPASPSVNGASKLNMGSLRAKGLNGLNGPKGPPPANGGLPRSGLRLTSRPSSRLNGPSPVPSPLHPPNSGPPVRNDVTPSPQPPLSSSPPYDDHEPSPEFAERIRYLEHELEERDRQLEEQTAMLEELQESITELEGLDIMQVRAQLREKTEKIAQLTEEFDNHRADFRSTLDTLEIAAVETERVYERRIEELMQANQELQERGEDVGTVARQLKQLEELVSELEEGLEDARRGETEAKGEVEFLRGEVERTKLELKQEKERSAAALRAAEERANNLANQNPNLKELEQKEEQIRGLKAIIDSLNGGAPMNGNLTNGASSHEHTADMERRIYELEQLLESRTQQVGELERRLHASSSVGSVPNEPLPLRPKASLTSSMTSVSTKDSRRKPNHAHTSSDRTIVPGDFSELPANLQVRAPQRSQGRPRKDTVDLQVDDDLSAGGEDGLWCEICETSGHEILTCTNMFGSNAPRTGPPAHNVDNPANGMMEPPMQGASIDRSKLYTPVTTPQDEGSSYLGSTSDTEDHQGESLKPAPSPSASSQRSGRDAVLEKMKSSGGLSGGSMGPLAGKNSGVVDESKWCALCERDGHESIDCPFDE</sequence>
<dbReference type="InterPro" id="IPR000938">
    <property type="entry name" value="CAP-Gly_domain"/>
</dbReference>
<dbReference type="AlphaFoldDB" id="A0A167YXJ3"/>
<evidence type="ECO:0000259" key="9">
    <source>
        <dbReference type="PROSITE" id="PS50245"/>
    </source>
</evidence>
<dbReference type="Pfam" id="PF16641">
    <property type="entry name" value="CLIP1_ZNF"/>
    <property type="match status" value="1"/>
</dbReference>
<reference evidence="10 11" key="1">
    <citation type="journal article" date="2016" name="Genome Biol. Evol.">
        <title>Divergent and convergent evolution of fungal pathogenicity.</title>
        <authorList>
            <person name="Shang Y."/>
            <person name="Xiao G."/>
            <person name="Zheng P."/>
            <person name="Cen K."/>
            <person name="Zhan S."/>
            <person name="Wang C."/>
        </authorList>
    </citation>
    <scope>NUCLEOTIDE SEQUENCE [LARGE SCALE GENOMIC DNA]</scope>
    <source>
        <strain evidence="10 11">ARSEF 7405</strain>
    </source>
</reference>
<dbReference type="InterPro" id="IPR032108">
    <property type="entry name" value="CLIP1_ZNF"/>
</dbReference>
<feature type="compositionally biased region" description="Basic and acidic residues" evidence="8">
    <location>
        <begin position="661"/>
        <end position="671"/>
    </location>
</feature>
<evidence type="ECO:0000256" key="4">
    <source>
        <dbReference type="ARBA" id="ARBA00022737"/>
    </source>
</evidence>
<dbReference type="PROSITE" id="PS50245">
    <property type="entry name" value="CAP_GLY_2"/>
    <property type="match status" value="1"/>
</dbReference>
<keyword evidence="4" id="KW-0677">Repeat</keyword>
<dbReference type="VEuPathDB" id="FungiDB:AAP_03104"/>
<feature type="compositionally biased region" description="Low complexity" evidence="8">
    <location>
        <begin position="82"/>
        <end position="93"/>
    </location>
</feature>
<evidence type="ECO:0000256" key="2">
    <source>
        <dbReference type="ARBA" id="ARBA00022490"/>
    </source>
</evidence>
<comment type="caution">
    <text evidence="10">The sequence shown here is derived from an EMBL/GenBank/DDBJ whole genome shotgun (WGS) entry which is preliminary data.</text>
</comment>
<dbReference type="Pfam" id="PF01302">
    <property type="entry name" value="CAP_GLY"/>
    <property type="match status" value="1"/>
</dbReference>
<evidence type="ECO:0000313" key="11">
    <source>
        <dbReference type="Proteomes" id="UP000242877"/>
    </source>
</evidence>
<dbReference type="EMBL" id="AZGZ01000012">
    <property type="protein sequence ID" value="KZZ91885.1"/>
    <property type="molecule type" value="Genomic_DNA"/>
</dbReference>
<feature type="coiled-coil region" evidence="7">
    <location>
        <begin position="226"/>
        <end position="425"/>
    </location>
</feature>
<evidence type="ECO:0000313" key="10">
    <source>
        <dbReference type="EMBL" id="KZZ91885.1"/>
    </source>
</evidence>
<dbReference type="Gene3D" id="2.30.30.190">
    <property type="entry name" value="CAP Gly-rich-like domain"/>
    <property type="match status" value="1"/>
</dbReference>
<dbReference type="Proteomes" id="UP000242877">
    <property type="component" value="Unassembled WGS sequence"/>
</dbReference>
<feature type="compositionally biased region" description="Polar residues" evidence="8">
    <location>
        <begin position="113"/>
        <end position="129"/>
    </location>
</feature>
<dbReference type="OrthoDB" id="1911237at2759"/>
<feature type="compositionally biased region" description="Polar residues" evidence="8">
    <location>
        <begin position="622"/>
        <end position="638"/>
    </location>
</feature>
<evidence type="ECO:0000256" key="6">
    <source>
        <dbReference type="ARBA" id="ARBA00023212"/>
    </source>
</evidence>
<proteinExistence type="predicted"/>
<feature type="compositionally biased region" description="Low complexity" evidence="8">
    <location>
        <begin position="138"/>
        <end position="147"/>
    </location>
</feature>
<accession>A0A167YXJ3</accession>
<dbReference type="SUPFAM" id="SSF74924">
    <property type="entry name" value="Cap-Gly domain"/>
    <property type="match status" value="1"/>
</dbReference>
<dbReference type="SMART" id="SM01052">
    <property type="entry name" value="CAP_GLY"/>
    <property type="match status" value="1"/>
</dbReference>
<comment type="subcellular location">
    <subcellularLocation>
        <location evidence="1">Cytoplasm</location>
        <location evidence="1">Cytoskeleton</location>
    </subcellularLocation>
</comment>
<dbReference type="PANTHER" id="PTHR18916">
    <property type="entry name" value="DYNACTIN 1-RELATED MICROTUBULE-BINDING"/>
    <property type="match status" value="1"/>
</dbReference>
<feature type="region of interest" description="Disordered" evidence="8">
    <location>
        <begin position="590"/>
        <end position="689"/>
    </location>
</feature>
<gene>
    <name evidence="10" type="ORF">AAP_03104</name>
</gene>